<dbReference type="InterPro" id="IPR036259">
    <property type="entry name" value="MFS_trans_sf"/>
</dbReference>
<keyword evidence="3" id="KW-1185">Reference proteome</keyword>
<organism evidence="2 3">
    <name type="scientific">Silvibacterium dinghuense</name>
    <dbReference type="NCBI Taxonomy" id="1560006"/>
    <lineage>
        <taxon>Bacteria</taxon>
        <taxon>Pseudomonadati</taxon>
        <taxon>Acidobacteriota</taxon>
        <taxon>Terriglobia</taxon>
        <taxon>Terriglobales</taxon>
        <taxon>Acidobacteriaceae</taxon>
        <taxon>Silvibacterium</taxon>
    </lineage>
</organism>
<feature type="transmembrane region" description="Helical" evidence="1">
    <location>
        <begin position="76"/>
        <end position="95"/>
    </location>
</feature>
<keyword evidence="1" id="KW-0472">Membrane</keyword>
<feature type="transmembrane region" description="Helical" evidence="1">
    <location>
        <begin position="141"/>
        <end position="158"/>
    </location>
</feature>
<dbReference type="RefSeq" id="WP_129207712.1">
    <property type="nucleotide sequence ID" value="NZ_BMGU01000001.1"/>
</dbReference>
<dbReference type="SUPFAM" id="SSF103473">
    <property type="entry name" value="MFS general substrate transporter"/>
    <property type="match status" value="1"/>
</dbReference>
<evidence type="ECO:0008006" key="4">
    <source>
        <dbReference type="Google" id="ProtNLM"/>
    </source>
</evidence>
<evidence type="ECO:0000313" key="3">
    <source>
        <dbReference type="Proteomes" id="UP000290253"/>
    </source>
</evidence>
<gene>
    <name evidence="2" type="ORF">ESZ00_08780</name>
</gene>
<dbReference type="EMBL" id="SDMK01000001">
    <property type="protein sequence ID" value="RXS97933.1"/>
    <property type="molecule type" value="Genomic_DNA"/>
</dbReference>
<feature type="transmembrane region" description="Helical" evidence="1">
    <location>
        <begin position="107"/>
        <end position="129"/>
    </location>
</feature>
<dbReference type="Proteomes" id="UP000290253">
    <property type="component" value="Unassembled WGS sequence"/>
</dbReference>
<comment type="caution">
    <text evidence="2">The sequence shown here is derived from an EMBL/GenBank/DDBJ whole genome shotgun (WGS) entry which is preliminary data.</text>
</comment>
<sequence>MVFRRRVKAFPFFTCLVGFDALQSIVLLLASTRPRLYNGLYWGGQVVDLLLQLAVVVEIARQVFRPFGRWAKDARAFWIAVSSVCFVLALGMVFLAQPQAPDSAWAWVLRGDLFAVMLTCMVSVAVLVTARRYGLSWRNHVMGLAQGWTFWAFITFVVETCHSYWGYGDVYFSLFYVGALAGVLAQAYWMFVFWRDEPTREMTPEMRQILVERQRELDYYVGKLVHRPHTRRSS</sequence>
<feature type="transmembrane region" description="Helical" evidence="1">
    <location>
        <begin position="12"/>
        <end position="30"/>
    </location>
</feature>
<feature type="transmembrane region" description="Helical" evidence="1">
    <location>
        <begin position="42"/>
        <end position="64"/>
    </location>
</feature>
<evidence type="ECO:0000256" key="1">
    <source>
        <dbReference type="SAM" id="Phobius"/>
    </source>
</evidence>
<accession>A0A4Q1SKE7</accession>
<evidence type="ECO:0000313" key="2">
    <source>
        <dbReference type="EMBL" id="RXS97933.1"/>
    </source>
</evidence>
<reference evidence="2 3" key="1">
    <citation type="journal article" date="2016" name="Int. J. Syst. Evol. Microbiol.">
        <title>Acidipila dinghuensis sp. nov., an acidobacterium isolated from forest soil.</title>
        <authorList>
            <person name="Jiang Y.W."/>
            <person name="Wang J."/>
            <person name="Chen M.H."/>
            <person name="Lv Y.Y."/>
            <person name="Qiu L.H."/>
        </authorList>
    </citation>
    <scope>NUCLEOTIDE SEQUENCE [LARGE SCALE GENOMIC DNA]</scope>
    <source>
        <strain evidence="2 3">DHOF10</strain>
    </source>
</reference>
<keyword evidence="1" id="KW-0812">Transmembrane</keyword>
<keyword evidence="1" id="KW-1133">Transmembrane helix</keyword>
<proteinExistence type="predicted"/>
<protein>
    <recommendedName>
        <fullName evidence="4">Transmembrane protein</fullName>
    </recommendedName>
</protein>
<dbReference type="OrthoDB" id="117086at2"/>
<feature type="transmembrane region" description="Helical" evidence="1">
    <location>
        <begin position="170"/>
        <end position="194"/>
    </location>
</feature>
<dbReference type="AlphaFoldDB" id="A0A4Q1SKE7"/>
<name>A0A4Q1SKE7_9BACT</name>